<organism evidence="1 2">
    <name type="scientific">Armillaria gallica</name>
    <name type="common">Bulbous honey fungus</name>
    <name type="synonym">Armillaria bulbosa</name>
    <dbReference type="NCBI Taxonomy" id="47427"/>
    <lineage>
        <taxon>Eukaryota</taxon>
        <taxon>Fungi</taxon>
        <taxon>Dikarya</taxon>
        <taxon>Basidiomycota</taxon>
        <taxon>Agaricomycotina</taxon>
        <taxon>Agaricomycetes</taxon>
        <taxon>Agaricomycetidae</taxon>
        <taxon>Agaricales</taxon>
        <taxon>Marasmiineae</taxon>
        <taxon>Physalacriaceae</taxon>
        <taxon>Armillaria</taxon>
    </lineage>
</organism>
<dbReference type="EMBL" id="KZ293681">
    <property type="protein sequence ID" value="PBK87061.1"/>
    <property type="molecule type" value="Genomic_DNA"/>
</dbReference>
<accession>A0A2H3CVK4</accession>
<evidence type="ECO:0000313" key="2">
    <source>
        <dbReference type="Proteomes" id="UP000217790"/>
    </source>
</evidence>
<name>A0A2H3CVK4_ARMGA</name>
<sequence length="139" mass="15729">MWQPPKSCSILERMFIVGSMRYQRATRLSTPLLPAKLQSCYYGTTERCTGRRKGQRLGYASETPMHVASRRETVVALLKVRADPRIVDNEVMTPHQVYGLSESFGIAVRILVEAKTDINAADDEGFTSSLWVSYVRVEE</sequence>
<keyword evidence="2" id="KW-1185">Reference proteome</keyword>
<proteinExistence type="predicted"/>
<dbReference type="SUPFAM" id="SSF48403">
    <property type="entry name" value="Ankyrin repeat"/>
    <property type="match status" value="1"/>
</dbReference>
<protein>
    <submittedName>
        <fullName evidence="1">Uncharacterized protein</fullName>
    </submittedName>
</protein>
<gene>
    <name evidence="1" type="ORF">ARMGADRAFT_1017081</name>
</gene>
<dbReference type="InterPro" id="IPR036770">
    <property type="entry name" value="Ankyrin_rpt-contain_sf"/>
</dbReference>
<dbReference type="InParanoid" id="A0A2H3CVK4"/>
<dbReference type="OrthoDB" id="4062651at2759"/>
<dbReference type="STRING" id="47427.A0A2H3CVK4"/>
<dbReference type="Proteomes" id="UP000217790">
    <property type="component" value="Unassembled WGS sequence"/>
</dbReference>
<dbReference type="AlphaFoldDB" id="A0A2H3CVK4"/>
<reference evidence="2" key="1">
    <citation type="journal article" date="2017" name="Nat. Ecol. Evol.">
        <title>Genome expansion and lineage-specific genetic innovations in the forest pathogenic fungi Armillaria.</title>
        <authorList>
            <person name="Sipos G."/>
            <person name="Prasanna A.N."/>
            <person name="Walter M.C."/>
            <person name="O'Connor E."/>
            <person name="Balint B."/>
            <person name="Krizsan K."/>
            <person name="Kiss B."/>
            <person name="Hess J."/>
            <person name="Varga T."/>
            <person name="Slot J."/>
            <person name="Riley R."/>
            <person name="Boka B."/>
            <person name="Rigling D."/>
            <person name="Barry K."/>
            <person name="Lee J."/>
            <person name="Mihaltcheva S."/>
            <person name="LaButti K."/>
            <person name="Lipzen A."/>
            <person name="Waldron R."/>
            <person name="Moloney N.M."/>
            <person name="Sperisen C."/>
            <person name="Kredics L."/>
            <person name="Vagvoelgyi C."/>
            <person name="Patrignani A."/>
            <person name="Fitzpatrick D."/>
            <person name="Nagy I."/>
            <person name="Doyle S."/>
            <person name="Anderson J.B."/>
            <person name="Grigoriev I.V."/>
            <person name="Gueldener U."/>
            <person name="Muensterkoetter M."/>
            <person name="Nagy L.G."/>
        </authorList>
    </citation>
    <scope>NUCLEOTIDE SEQUENCE [LARGE SCALE GENOMIC DNA]</scope>
    <source>
        <strain evidence="2">Ar21-2</strain>
    </source>
</reference>
<dbReference type="Gene3D" id="1.25.40.20">
    <property type="entry name" value="Ankyrin repeat-containing domain"/>
    <property type="match status" value="1"/>
</dbReference>
<evidence type="ECO:0000313" key="1">
    <source>
        <dbReference type="EMBL" id="PBK87061.1"/>
    </source>
</evidence>